<reference evidence="2" key="1">
    <citation type="submission" date="2020-07" db="EMBL/GenBank/DDBJ databases">
        <title>Draft Genome Sequence of a Deep-Sea Yeast, Naganishia (Cryptococcus) liquefaciens strain N6.</title>
        <authorList>
            <person name="Han Y.W."/>
            <person name="Kajitani R."/>
            <person name="Morimoto H."/>
            <person name="Parhat M."/>
            <person name="Tsubouchi H."/>
            <person name="Bakenova O."/>
            <person name="Ogata M."/>
            <person name="Argunhan B."/>
            <person name="Aoki R."/>
            <person name="Kajiwara S."/>
            <person name="Itoh T."/>
            <person name="Iwasaki H."/>
        </authorList>
    </citation>
    <scope>NUCLEOTIDE SEQUENCE</scope>
    <source>
        <strain evidence="2">N6</strain>
    </source>
</reference>
<name>A0A8H3TQI6_9TREE</name>
<comment type="caution">
    <text evidence="2">The sequence shown here is derived from an EMBL/GenBank/DDBJ whole genome shotgun (WGS) entry which is preliminary data.</text>
</comment>
<feature type="region of interest" description="Disordered" evidence="1">
    <location>
        <begin position="277"/>
        <end position="306"/>
    </location>
</feature>
<feature type="compositionally biased region" description="Basic and acidic residues" evidence="1">
    <location>
        <begin position="339"/>
        <end position="352"/>
    </location>
</feature>
<dbReference type="EMBL" id="BLZA01000010">
    <property type="protein sequence ID" value="GHJ85101.1"/>
    <property type="molecule type" value="Genomic_DNA"/>
</dbReference>
<dbReference type="OrthoDB" id="10473666at2759"/>
<evidence type="ECO:0000313" key="3">
    <source>
        <dbReference type="Proteomes" id="UP000620104"/>
    </source>
</evidence>
<sequence length="451" mass="50047">MPVPEIAGREAHHHFQNQWSQSIKRSFRVGGKDSGRGNLVSVKEVSLGCVRRRRWEHQSVLGIADERMSQSMKEPMDIEVDDKRDVSVPSLDTPLWLLGNSYTTIIHAEFVPIGHPTSQAFRHVVSSSTKKACHMSASHDVRRSTSLNEMKPTRLVRHDTWPLPAKRKRTGTWGGTGLLGVGDTELERLKREKRAARDLSKRVKQSLRGEVASWEIEGCSGSCDQGRHVEYPGTSSEELVTRGWSVQPSAPISDEEWGEDGDYGGLPADLSELMVVDGPWLPSWDPDETDEKRPDDGSKWQTSEWTRTETLTAIILSASPDDKINVDGTSKSSDDDPGCDSKRTINPDDRITAHSPMSPAQPPMSTPFSPELSPDPGSSPGEVEDTAVLSRSTRPNEGVGYTAPRYMPRKRQYCDGGESMSDGNRATDKDYDADAAPERSPKRLFTRRETV</sequence>
<gene>
    <name evidence="2" type="ORF">NliqN6_1503</name>
</gene>
<feature type="region of interest" description="Disordered" evidence="1">
    <location>
        <begin position="250"/>
        <end position="269"/>
    </location>
</feature>
<dbReference type="Proteomes" id="UP000620104">
    <property type="component" value="Unassembled WGS sequence"/>
</dbReference>
<feature type="region of interest" description="Disordered" evidence="1">
    <location>
        <begin position="319"/>
        <end position="451"/>
    </location>
</feature>
<proteinExistence type="predicted"/>
<dbReference type="AlphaFoldDB" id="A0A8H3TQI6"/>
<evidence type="ECO:0000313" key="2">
    <source>
        <dbReference type="EMBL" id="GHJ85101.1"/>
    </source>
</evidence>
<keyword evidence="3" id="KW-1185">Reference proteome</keyword>
<organism evidence="2 3">
    <name type="scientific">Naganishia liquefaciens</name>
    <dbReference type="NCBI Taxonomy" id="104408"/>
    <lineage>
        <taxon>Eukaryota</taxon>
        <taxon>Fungi</taxon>
        <taxon>Dikarya</taxon>
        <taxon>Basidiomycota</taxon>
        <taxon>Agaricomycotina</taxon>
        <taxon>Tremellomycetes</taxon>
        <taxon>Filobasidiales</taxon>
        <taxon>Filobasidiaceae</taxon>
        <taxon>Naganishia</taxon>
    </lineage>
</organism>
<protein>
    <submittedName>
        <fullName evidence="2">Uncharacterized protein</fullName>
    </submittedName>
</protein>
<accession>A0A8H3TQI6</accession>
<evidence type="ECO:0000256" key="1">
    <source>
        <dbReference type="SAM" id="MobiDB-lite"/>
    </source>
</evidence>
<feature type="compositionally biased region" description="Basic and acidic residues" evidence="1">
    <location>
        <begin position="425"/>
        <end position="451"/>
    </location>
</feature>
<feature type="compositionally biased region" description="Acidic residues" evidence="1">
    <location>
        <begin position="253"/>
        <end position="262"/>
    </location>
</feature>